<dbReference type="PROSITE" id="PS51379">
    <property type="entry name" value="4FE4S_FER_2"/>
    <property type="match status" value="1"/>
</dbReference>
<protein>
    <submittedName>
        <fullName evidence="11">Reductive dehalogenase</fullName>
    </submittedName>
</protein>
<evidence type="ECO:0000259" key="10">
    <source>
        <dbReference type="PROSITE" id="PS51379"/>
    </source>
</evidence>
<keyword evidence="12" id="KW-1185">Reference proteome</keyword>
<dbReference type="PROSITE" id="PS51318">
    <property type="entry name" value="TAT"/>
    <property type="match status" value="1"/>
</dbReference>
<evidence type="ECO:0000256" key="8">
    <source>
        <dbReference type="ARBA" id="ARBA00023136"/>
    </source>
</evidence>
<dbReference type="PROSITE" id="PS00198">
    <property type="entry name" value="4FE4S_FER_1"/>
    <property type="match status" value="1"/>
</dbReference>
<comment type="caution">
    <text evidence="11">The sequence shown here is derived from an EMBL/GenBank/DDBJ whole genome shotgun (WGS) entry which is preliminary data.</text>
</comment>
<dbReference type="InterPro" id="IPR028894">
    <property type="entry name" value="RDH_dom"/>
</dbReference>
<dbReference type="GO" id="GO:0051539">
    <property type="term" value="F:4 iron, 4 sulfur cluster binding"/>
    <property type="evidence" value="ECO:0007669"/>
    <property type="project" value="UniProtKB-KW"/>
</dbReference>
<reference evidence="11 12" key="1">
    <citation type="submission" date="2015-06" db="EMBL/GenBank/DDBJ databases">
        <title>Genome sequence of the organohalide-respiring Dehalogenimonas alkenigignens type strain (IP3-3T).</title>
        <authorList>
            <person name="Key T.A."/>
            <person name="Richmond D.P."/>
            <person name="Bowman K.S."/>
            <person name="Cho Y.-J."/>
            <person name="Chun J."/>
            <person name="da Costa M.S."/>
            <person name="Rainey F.A."/>
            <person name="Moe W.M."/>
        </authorList>
    </citation>
    <scope>NUCLEOTIDE SEQUENCE [LARGE SCALE GENOMIC DNA]</scope>
    <source>
        <strain evidence="11 12">IP3-3</strain>
    </source>
</reference>
<dbReference type="AlphaFoldDB" id="A0A0W0GGR7"/>
<dbReference type="GO" id="GO:0005886">
    <property type="term" value="C:plasma membrane"/>
    <property type="evidence" value="ECO:0007669"/>
    <property type="project" value="UniProtKB-SubCell"/>
</dbReference>
<keyword evidence="2" id="KW-1003">Cell membrane</keyword>
<keyword evidence="4" id="KW-0479">Metal-binding</keyword>
<accession>A0A0W0GGR7</accession>
<name>A0A0W0GGR7_9CHLR</name>
<dbReference type="Pfam" id="PF13486">
    <property type="entry name" value="Dehalogenase"/>
    <property type="match status" value="1"/>
</dbReference>
<dbReference type="InterPro" id="IPR017900">
    <property type="entry name" value="4Fe4S_Fe_S_CS"/>
</dbReference>
<evidence type="ECO:0000256" key="4">
    <source>
        <dbReference type="ARBA" id="ARBA00022723"/>
    </source>
</evidence>
<dbReference type="GO" id="GO:0046872">
    <property type="term" value="F:metal ion binding"/>
    <property type="evidence" value="ECO:0007669"/>
    <property type="project" value="UniProtKB-KW"/>
</dbReference>
<dbReference type="SUPFAM" id="SSF54862">
    <property type="entry name" value="4Fe-4S ferredoxins"/>
    <property type="match status" value="1"/>
</dbReference>
<evidence type="ECO:0000256" key="2">
    <source>
        <dbReference type="ARBA" id="ARBA00022475"/>
    </source>
</evidence>
<sequence>MKEIKKERKNMSIFHSTMSRRQFMKAIGLAGAGTGAAALVGPNFHDLDEVVASGDNLQKHPWYVKERERLDPTVELDFDLMQRYDRRYMGQCANIRSKYLGRQRVVDTDANSGALAKKQLVENLPGFGHKWEALRVGLSQSNKWSVSFLGPEVSGKITAATPESLGVPKWQATPEENAKLVVAAIRLFGMAEAGFNQLDSTWRTKLVAKNEKGSSTGMQWIDTDPANVPDTAARPIVYEDVAEPYYTTTKWVIPTKDQWVVYLGGPEPRETDRTFPSRISKSNLVANSGTRNIAFYSTYNFFRALGYNLVGGTGHGTDCFQTPGVAVLTGKAENARMSNWVISPSWGPRSTDLAQITDMPLAETHPIDAGLWRFCQSCGICADACPSESIPKKGFEPTFEIPDINGVADTQHATGRKMYYFNGSSCNNWTKENYPGSGCSACAAHCTFSTGSGAMVHSVLKTTISYVPIFNTFLANMGRTFGYGPYEDPEQWWNAALPQFGIDSTLTSTVKSQ</sequence>
<evidence type="ECO:0000256" key="3">
    <source>
        <dbReference type="ARBA" id="ARBA00022485"/>
    </source>
</evidence>
<dbReference type="InterPro" id="IPR006311">
    <property type="entry name" value="TAT_signal"/>
</dbReference>
<keyword evidence="5" id="KW-0732">Signal</keyword>
<organism evidence="11 12">
    <name type="scientific">Dehalogenimonas alkenigignens</name>
    <dbReference type="NCBI Taxonomy" id="1217799"/>
    <lineage>
        <taxon>Bacteria</taxon>
        <taxon>Bacillati</taxon>
        <taxon>Chloroflexota</taxon>
        <taxon>Dehalococcoidia</taxon>
        <taxon>Dehalococcoidales</taxon>
        <taxon>Dehalococcoidaceae</taxon>
        <taxon>Dehalogenimonas</taxon>
    </lineage>
</organism>
<evidence type="ECO:0000313" key="11">
    <source>
        <dbReference type="EMBL" id="KTB47754.1"/>
    </source>
</evidence>
<gene>
    <name evidence="11" type="ORF">DEALK_05990</name>
</gene>
<evidence type="ECO:0000256" key="1">
    <source>
        <dbReference type="ARBA" id="ARBA00004236"/>
    </source>
</evidence>
<dbReference type="EMBL" id="LFDV01000002">
    <property type="protein sequence ID" value="KTB47754.1"/>
    <property type="molecule type" value="Genomic_DNA"/>
</dbReference>
<dbReference type="Proteomes" id="UP000053947">
    <property type="component" value="Unassembled WGS sequence"/>
</dbReference>
<dbReference type="NCBIfam" id="TIGR02486">
    <property type="entry name" value="RDH"/>
    <property type="match status" value="1"/>
</dbReference>
<keyword evidence="8" id="KW-0472">Membrane</keyword>
<comment type="cofactor">
    <cofactor evidence="9">
        <name>corrinoid</name>
        <dbReference type="ChEBI" id="CHEBI:33913"/>
    </cofactor>
</comment>
<dbReference type="NCBIfam" id="TIGR01409">
    <property type="entry name" value="TAT_signal_seq"/>
    <property type="match status" value="1"/>
</dbReference>
<keyword evidence="7" id="KW-0411">Iron-sulfur</keyword>
<feature type="domain" description="4Fe-4S ferredoxin-type" evidence="10">
    <location>
        <begin position="363"/>
        <end position="395"/>
    </location>
</feature>
<dbReference type="InterPro" id="IPR017896">
    <property type="entry name" value="4Fe4S_Fe-S-bd"/>
</dbReference>
<evidence type="ECO:0000256" key="6">
    <source>
        <dbReference type="ARBA" id="ARBA00023004"/>
    </source>
</evidence>
<evidence type="ECO:0000256" key="5">
    <source>
        <dbReference type="ARBA" id="ARBA00022729"/>
    </source>
</evidence>
<dbReference type="RefSeq" id="WP_058438524.1">
    <property type="nucleotide sequence ID" value="NZ_KQ758903.1"/>
</dbReference>
<evidence type="ECO:0000256" key="7">
    <source>
        <dbReference type="ARBA" id="ARBA00023014"/>
    </source>
</evidence>
<proteinExistence type="predicted"/>
<dbReference type="InterPro" id="IPR012832">
    <property type="entry name" value="RDH"/>
</dbReference>
<dbReference type="STRING" id="1217799.DEALK_05990"/>
<comment type="subcellular location">
    <subcellularLocation>
        <location evidence="1">Cell membrane</location>
    </subcellularLocation>
</comment>
<evidence type="ECO:0000256" key="9">
    <source>
        <dbReference type="ARBA" id="ARBA00029374"/>
    </source>
</evidence>
<keyword evidence="6" id="KW-0408">Iron</keyword>
<keyword evidence="3" id="KW-0004">4Fe-4S</keyword>
<dbReference type="InterPro" id="IPR019546">
    <property type="entry name" value="TAT_signal_bac_arc"/>
</dbReference>
<dbReference type="OrthoDB" id="9803192at2"/>
<evidence type="ECO:0000313" key="12">
    <source>
        <dbReference type="Proteomes" id="UP000053947"/>
    </source>
</evidence>